<name>A0AAW4L127_9BACT</name>
<evidence type="ECO:0000313" key="4">
    <source>
        <dbReference type="Proteomes" id="UP000811899"/>
    </source>
</evidence>
<evidence type="ECO:0000259" key="2">
    <source>
        <dbReference type="Pfam" id="PF10124"/>
    </source>
</evidence>
<dbReference type="Pfam" id="PF10124">
    <property type="entry name" value="Mu-like_gpT"/>
    <property type="match status" value="3"/>
</dbReference>
<feature type="domain" description="Bacteriophage Mu GpT" evidence="2">
    <location>
        <begin position="46"/>
        <end position="196"/>
    </location>
</feature>
<dbReference type="Proteomes" id="UP000811899">
    <property type="component" value="Unassembled WGS sequence"/>
</dbReference>
<evidence type="ECO:0000256" key="1">
    <source>
        <dbReference type="SAM" id="SignalP"/>
    </source>
</evidence>
<dbReference type="AlphaFoldDB" id="A0AAW4L127"/>
<evidence type="ECO:0000313" key="3">
    <source>
        <dbReference type="EMBL" id="MBT0664774.1"/>
    </source>
</evidence>
<feature type="domain" description="Bacteriophage Mu GpT" evidence="2">
    <location>
        <begin position="200"/>
        <end position="273"/>
    </location>
</feature>
<proteinExistence type="predicted"/>
<dbReference type="EMBL" id="JAHCVJ010000004">
    <property type="protein sequence ID" value="MBT0664774.1"/>
    <property type="molecule type" value="Genomic_DNA"/>
</dbReference>
<comment type="caution">
    <text evidence="3">The sequence shown here is derived from an EMBL/GenBank/DDBJ whole genome shotgun (WGS) entry which is preliminary data.</text>
</comment>
<dbReference type="InterPro" id="IPR018774">
    <property type="entry name" value="Phage_Mu_GpT"/>
</dbReference>
<feature type="signal peptide" evidence="1">
    <location>
        <begin position="1"/>
        <end position="27"/>
    </location>
</feature>
<protein>
    <submittedName>
        <fullName evidence="3">Mu-like prophage major head subunit gpT family protein</fullName>
    </submittedName>
</protein>
<keyword evidence="4" id="KW-1185">Reference proteome</keyword>
<organism evidence="3 4">
    <name type="scientific">Geoanaerobacter pelophilus</name>
    <dbReference type="NCBI Taxonomy" id="60036"/>
    <lineage>
        <taxon>Bacteria</taxon>
        <taxon>Pseudomonadati</taxon>
        <taxon>Thermodesulfobacteriota</taxon>
        <taxon>Desulfuromonadia</taxon>
        <taxon>Geobacterales</taxon>
        <taxon>Geobacteraceae</taxon>
        <taxon>Geoanaerobacter</taxon>
    </lineage>
</organism>
<keyword evidence="1" id="KW-0732">Signal</keyword>
<accession>A0AAW4L127</accession>
<feature type="chain" id="PRO_5043879268" evidence="1">
    <location>
        <begin position="28"/>
        <end position="344"/>
    </location>
</feature>
<sequence length="344" mass="37655">MKRFALFLSWAVLLVIAVLLNGHTAHAGDTMPLIGFGGLIINAATLNNVFTNIKTTFNRAFDAAQSQWRQTAMVVPSTGKQNDYSWLSTFPRMRKWVGDKVVKALSAFKYTIVNDDWEATVEVDRNDIEDDNLGIYAPQAESAGFSAKQLPDEIIADLKNASFTSLCYDGQYFHDTDHPVGDGAGGNNSISNKGTKALSNATLAAAQLSYGAARTAIMSFKDDEGRPLAIVPNVLEVPPALEAMANLLINSDKLNDNSPNPYKGTATVIVNPRLTSTTAWFLHCTNMPVKPFILQERKKPTFVQQTGMDSDEVFMRKKFKFGAEARYAGGYGLWQLSYGSDGTT</sequence>
<gene>
    <name evidence="3" type="ORF">KI809_10725</name>
</gene>
<dbReference type="RefSeq" id="WP_214171558.1">
    <property type="nucleotide sequence ID" value="NZ_JAHCVJ010000004.1"/>
</dbReference>
<reference evidence="3 4" key="1">
    <citation type="submission" date="2021-05" db="EMBL/GenBank/DDBJ databases">
        <title>The draft genome of Geobacter pelophilus DSM 12255.</title>
        <authorList>
            <person name="Xu Z."/>
            <person name="Masuda Y."/>
            <person name="Itoh H."/>
            <person name="Senoo K."/>
        </authorList>
    </citation>
    <scope>NUCLEOTIDE SEQUENCE [LARGE SCALE GENOMIC DNA]</scope>
    <source>
        <strain evidence="3 4">DSM 12255</strain>
    </source>
</reference>
<feature type="domain" description="Bacteriophage Mu GpT" evidence="2">
    <location>
        <begin position="276"/>
        <end position="341"/>
    </location>
</feature>